<dbReference type="Proteomes" id="UP000260780">
    <property type="component" value="Unassembled WGS sequence"/>
</dbReference>
<reference evidence="4 5" key="1">
    <citation type="submission" date="2018-08" db="EMBL/GenBank/DDBJ databases">
        <title>A genome reference for cultivated species of the human gut microbiota.</title>
        <authorList>
            <person name="Zou Y."/>
            <person name="Xue W."/>
            <person name="Luo G."/>
        </authorList>
    </citation>
    <scope>NUCLEOTIDE SEQUENCE [LARGE SCALE GENOMIC DNA]</scope>
    <source>
        <strain evidence="3 5">AM23-23</strain>
        <strain evidence="2 4">OM08-14</strain>
    </source>
</reference>
<organism evidence="2 4">
    <name type="scientific">Phocaeicola plebeius</name>
    <dbReference type="NCBI Taxonomy" id="310297"/>
    <lineage>
        <taxon>Bacteria</taxon>
        <taxon>Pseudomonadati</taxon>
        <taxon>Bacteroidota</taxon>
        <taxon>Bacteroidia</taxon>
        <taxon>Bacteroidales</taxon>
        <taxon>Bacteroidaceae</taxon>
        <taxon>Phocaeicola</taxon>
    </lineage>
</organism>
<evidence type="ECO:0000256" key="1">
    <source>
        <dbReference type="SAM" id="Phobius"/>
    </source>
</evidence>
<gene>
    <name evidence="3" type="ORF">DW653_00190</name>
    <name evidence="2" type="ORF">DXC17_06435</name>
</gene>
<protein>
    <submittedName>
        <fullName evidence="2">Uncharacterized protein</fullName>
    </submittedName>
</protein>
<evidence type="ECO:0000313" key="5">
    <source>
        <dbReference type="Proteomes" id="UP000283485"/>
    </source>
</evidence>
<dbReference type="EMBL" id="QRHQ01000001">
    <property type="protein sequence ID" value="RHF93331.1"/>
    <property type="molecule type" value="Genomic_DNA"/>
</dbReference>
<sequence>MKKDNWALGLGIASIVTSFISIMLWLCKYEPITWTLLDTIMTMLSLIVAIISVLFAFNMFGLRKELKNEIDEKLKEISDNHVIHTAKTMMYMEMRLLHLATELSKIDDIRQSIYMMLDTTEKTKNKKDVDYIINQLRELEKRYGDRLFDDTFKGKLRIRLEKVTSFSDSALLFLQNFKV</sequence>
<keyword evidence="1" id="KW-0472">Membrane</keyword>
<dbReference type="Proteomes" id="UP000283485">
    <property type="component" value="Unassembled WGS sequence"/>
</dbReference>
<feature type="transmembrane region" description="Helical" evidence="1">
    <location>
        <begin position="32"/>
        <end position="57"/>
    </location>
</feature>
<comment type="caution">
    <text evidence="2">The sequence shown here is derived from an EMBL/GenBank/DDBJ whole genome shotgun (WGS) entry which is preliminary data.</text>
</comment>
<keyword evidence="1" id="KW-0812">Transmembrane</keyword>
<evidence type="ECO:0000313" key="2">
    <source>
        <dbReference type="EMBL" id="RGM40996.1"/>
    </source>
</evidence>
<feature type="transmembrane region" description="Helical" evidence="1">
    <location>
        <begin position="7"/>
        <end position="26"/>
    </location>
</feature>
<dbReference type="RefSeq" id="WP_117747718.1">
    <property type="nucleotide sequence ID" value="NZ_QRHQ01000001.1"/>
</dbReference>
<dbReference type="AlphaFoldDB" id="A0A3E4WFJ6"/>
<dbReference type="EMBL" id="QSTF01000011">
    <property type="protein sequence ID" value="RGM40996.1"/>
    <property type="molecule type" value="Genomic_DNA"/>
</dbReference>
<evidence type="ECO:0000313" key="3">
    <source>
        <dbReference type="EMBL" id="RHF93331.1"/>
    </source>
</evidence>
<accession>A0A3E4WFJ6</accession>
<name>A0A3E4WFJ6_9BACT</name>
<keyword evidence="1" id="KW-1133">Transmembrane helix</keyword>
<proteinExistence type="predicted"/>
<evidence type="ECO:0000313" key="4">
    <source>
        <dbReference type="Proteomes" id="UP000260780"/>
    </source>
</evidence>